<dbReference type="EMBL" id="FUKR01000013">
    <property type="protein sequence ID" value="SJN19931.1"/>
    <property type="molecule type" value="Genomic_DNA"/>
</dbReference>
<proteinExistence type="predicted"/>
<reference evidence="4" key="1">
    <citation type="submission" date="2017-02" db="EMBL/GenBank/DDBJ databases">
        <authorList>
            <person name="Dridi B."/>
        </authorList>
    </citation>
    <scope>NUCLEOTIDE SEQUENCE [LARGE SCALE GENOMIC DNA]</scope>
    <source>
        <strain evidence="4">EB411</strain>
    </source>
</reference>
<dbReference type="PANTHER" id="PTHR36503:SF2">
    <property type="entry name" value="BLR2408 PROTEIN"/>
    <property type="match status" value="1"/>
</dbReference>
<dbReference type="InterPro" id="IPR053863">
    <property type="entry name" value="Glyoxy/Ble-like_N"/>
</dbReference>
<dbReference type="RefSeq" id="WP_087136041.1">
    <property type="nucleotide sequence ID" value="NZ_FUKR01000013.1"/>
</dbReference>
<protein>
    <submittedName>
        <fullName evidence="3">Glyoxalase family protein</fullName>
    </submittedName>
</protein>
<dbReference type="OrthoDB" id="4265398at2"/>
<evidence type="ECO:0000313" key="4">
    <source>
        <dbReference type="Proteomes" id="UP000196778"/>
    </source>
</evidence>
<feature type="region of interest" description="Disordered" evidence="1">
    <location>
        <begin position="88"/>
        <end position="109"/>
    </location>
</feature>
<dbReference type="SUPFAM" id="SSF54593">
    <property type="entry name" value="Glyoxalase/Bleomycin resistance protein/Dihydroxybiphenyl dioxygenase"/>
    <property type="match status" value="1"/>
</dbReference>
<organism evidence="3 4">
    <name type="scientific">Mycetocola reblochoni REB411</name>
    <dbReference type="NCBI Taxonomy" id="1255698"/>
    <lineage>
        <taxon>Bacteria</taxon>
        <taxon>Bacillati</taxon>
        <taxon>Actinomycetota</taxon>
        <taxon>Actinomycetes</taxon>
        <taxon>Micrococcales</taxon>
        <taxon>Microbacteriaceae</taxon>
        <taxon>Mycetocola</taxon>
    </lineage>
</organism>
<dbReference type="Gene3D" id="3.10.180.10">
    <property type="entry name" value="2,3-Dihydroxybiphenyl 1,2-Dioxygenase, domain 1"/>
    <property type="match status" value="1"/>
</dbReference>
<keyword evidence="4" id="KW-1185">Reference proteome</keyword>
<dbReference type="InterPro" id="IPR037523">
    <property type="entry name" value="VOC_core"/>
</dbReference>
<dbReference type="Proteomes" id="UP000196778">
    <property type="component" value="Unassembled WGS sequence"/>
</dbReference>
<evidence type="ECO:0000256" key="1">
    <source>
        <dbReference type="SAM" id="MobiDB-lite"/>
    </source>
</evidence>
<gene>
    <name evidence="3" type="ORF">FM119_02085</name>
</gene>
<accession>A0A1R4IJI5</accession>
<dbReference type="AlphaFoldDB" id="A0A1R4IJI5"/>
<evidence type="ECO:0000313" key="3">
    <source>
        <dbReference type="EMBL" id="SJN19931.1"/>
    </source>
</evidence>
<dbReference type="PANTHER" id="PTHR36503">
    <property type="entry name" value="BLR2520 PROTEIN"/>
    <property type="match status" value="1"/>
</dbReference>
<name>A0A1R4IJI5_9MICO</name>
<feature type="domain" description="VOC" evidence="2">
    <location>
        <begin position="1"/>
        <end position="126"/>
    </location>
</feature>
<dbReference type="InterPro" id="IPR029068">
    <property type="entry name" value="Glyas_Bleomycin-R_OHBP_Dase"/>
</dbReference>
<dbReference type="Pfam" id="PF22677">
    <property type="entry name" value="Ble-like_N"/>
    <property type="match status" value="1"/>
</dbReference>
<dbReference type="PROSITE" id="PS51819">
    <property type="entry name" value="VOC"/>
    <property type="match status" value="1"/>
</dbReference>
<sequence>MTDVFVNLPTTDLRRSQDFYTALGFRVEPGFTDENASCIVVGEHVYLMILTREFLAGFTDKPIIDPRTHLQTMTALSRTSRDEVDAAMAAGLAAGGSEPRPPQDFGFMYGRDLEDPDGNVIEFVWMDPRAAEGSSTADAADAADAPAAE</sequence>
<evidence type="ECO:0000259" key="2">
    <source>
        <dbReference type="PROSITE" id="PS51819"/>
    </source>
</evidence>